<evidence type="ECO:0000256" key="3">
    <source>
        <dbReference type="ARBA" id="ARBA00009743"/>
    </source>
</evidence>
<evidence type="ECO:0000256" key="4">
    <source>
        <dbReference type="ARBA" id="ARBA00012755"/>
    </source>
</evidence>
<dbReference type="GO" id="GO:0140359">
    <property type="term" value="F:ABC-type transporter activity"/>
    <property type="evidence" value="ECO:0007669"/>
    <property type="project" value="InterPro"/>
</dbReference>
<dbReference type="SUPFAM" id="SSF90123">
    <property type="entry name" value="ABC transporter transmembrane region"/>
    <property type="match status" value="2"/>
</dbReference>
<evidence type="ECO:0000256" key="5">
    <source>
        <dbReference type="ARBA" id="ARBA00022448"/>
    </source>
</evidence>
<keyword evidence="10" id="KW-0067">ATP-binding</keyword>
<feature type="domain" description="ABC transmembrane type-1" evidence="18">
    <location>
        <begin position="1270"/>
        <end position="1544"/>
    </location>
</feature>
<dbReference type="FunFam" id="3.40.50.300:FF:000630">
    <property type="entry name" value="ATP-binding cassette (ABC) transporter, putative"/>
    <property type="match status" value="1"/>
</dbReference>
<dbReference type="Pfam" id="PF17801">
    <property type="entry name" value="Melibiase_C"/>
    <property type="match status" value="1"/>
</dbReference>
<dbReference type="GO" id="GO:0004557">
    <property type="term" value="F:alpha-galactosidase activity"/>
    <property type="evidence" value="ECO:0007669"/>
    <property type="project" value="UniProtKB-EC"/>
</dbReference>
<dbReference type="Gene3D" id="2.60.40.1180">
    <property type="entry name" value="Golgi alpha-mannosidase II"/>
    <property type="match status" value="1"/>
</dbReference>
<comment type="caution">
    <text evidence="19">The sequence shown here is derived from an EMBL/GenBank/DDBJ whole genome shotgun (WGS) entry which is preliminary data.</text>
</comment>
<dbReference type="InterPro" id="IPR050173">
    <property type="entry name" value="ABC_transporter_C-like"/>
</dbReference>
<proteinExistence type="inferred from homology"/>
<dbReference type="InterPro" id="IPR017853">
    <property type="entry name" value="GH"/>
</dbReference>
<dbReference type="SUPFAM" id="SSF52540">
    <property type="entry name" value="P-loop containing nucleoside triphosphate hydrolases"/>
    <property type="match status" value="2"/>
</dbReference>
<gene>
    <name evidence="19" type="primary">ABCC2</name>
    <name evidence="19" type="ORF">SPIL2461_LOCUS16357</name>
</gene>
<evidence type="ECO:0000256" key="1">
    <source>
        <dbReference type="ARBA" id="ARBA00001255"/>
    </source>
</evidence>
<evidence type="ECO:0000256" key="7">
    <source>
        <dbReference type="ARBA" id="ARBA00022729"/>
    </source>
</evidence>
<evidence type="ECO:0000256" key="14">
    <source>
        <dbReference type="RuleBase" id="RU361168"/>
    </source>
</evidence>
<dbReference type="GO" id="GO:0005975">
    <property type="term" value="P:carbohydrate metabolic process"/>
    <property type="evidence" value="ECO:0007669"/>
    <property type="project" value="InterPro"/>
</dbReference>
<evidence type="ECO:0000259" key="17">
    <source>
        <dbReference type="PROSITE" id="PS50893"/>
    </source>
</evidence>
<feature type="transmembrane region" description="Helical" evidence="16">
    <location>
        <begin position="850"/>
        <end position="867"/>
    </location>
</feature>
<dbReference type="CDD" id="cd18580">
    <property type="entry name" value="ABC_6TM_ABCC_D2"/>
    <property type="match status" value="1"/>
</dbReference>
<evidence type="ECO:0000256" key="2">
    <source>
        <dbReference type="ARBA" id="ARBA00004141"/>
    </source>
</evidence>
<comment type="subcellular location">
    <subcellularLocation>
        <location evidence="2">Membrane</location>
        <topology evidence="2">Multi-pass membrane protein</topology>
    </subcellularLocation>
</comment>
<keyword evidence="6 16" id="KW-0812">Transmembrane</keyword>
<feature type="transmembrane region" description="Helical" evidence="16">
    <location>
        <begin position="1406"/>
        <end position="1422"/>
    </location>
</feature>
<keyword evidence="8" id="KW-0547">Nucleotide-binding</keyword>
<dbReference type="Pfam" id="PF00005">
    <property type="entry name" value="ABC_tran"/>
    <property type="match status" value="2"/>
</dbReference>
<dbReference type="InterPro" id="IPR013780">
    <property type="entry name" value="Glyco_hydro_b"/>
</dbReference>
<evidence type="ECO:0000256" key="9">
    <source>
        <dbReference type="ARBA" id="ARBA00022801"/>
    </source>
</evidence>
<dbReference type="InterPro" id="IPR011527">
    <property type="entry name" value="ABC1_TM_dom"/>
</dbReference>
<keyword evidence="5" id="KW-0813">Transport</keyword>
<feature type="transmembrane region" description="Helical" evidence="16">
    <location>
        <begin position="657"/>
        <end position="677"/>
    </location>
</feature>
<feature type="domain" description="ABC transmembrane type-1" evidence="18">
    <location>
        <begin position="620"/>
        <end position="905"/>
    </location>
</feature>
<dbReference type="Pfam" id="PF00664">
    <property type="entry name" value="ABC_membrane"/>
    <property type="match status" value="2"/>
</dbReference>
<keyword evidence="13 14" id="KW-0326">Glycosidase</keyword>
<evidence type="ECO:0000256" key="10">
    <source>
        <dbReference type="ARBA" id="ARBA00022840"/>
    </source>
</evidence>
<dbReference type="InterPro" id="IPR017871">
    <property type="entry name" value="ABC_transporter-like_CS"/>
</dbReference>
<dbReference type="GO" id="GO:0016887">
    <property type="term" value="F:ATP hydrolysis activity"/>
    <property type="evidence" value="ECO:0007669"/>
    <property type="project" value="InterPro"/>
</dbReference>
<dbReference type="InterPro" id="IPR003439">
    <property type="entry name" value="ABC_transporter-like_ATP-bd"/>
</dbReference>
<feature type="transmembrane region" description="Helical" evidence="16">
    <location>
        <begin position="879"/>
        <end position="904"/>
    </location>
</feature>
<dbReference type="InterPro" id="IPR041233">
    <property type="entry name" value="Melibiase_C"/>
</dbReference>
<evidence type="ECO:0000256" key="12">
    <source>
        <dbReference type="ARBA" id="ARBA00023136"/>
    </source>
</evidence>
<sequence length="1833" mass="201267">MEGYPESGKCDEQGKRAAVRKYRLLAEALNRSGRPIVHSICGWNPWYAPVGRHIGHMWRVTADVRDWRGVYEAARVMEKLVSHHGPHGWNDPDMLIGSSSGARLLLTPAQSRAQFSLWAVMSAPLMLGANMLKLTDFDLETYSNADAIRINQDPLFETGRVVYSNCPEYPSFKTGSQPDGTPEFEILWPNGGINCGRHYAPNCAACSSEGRDDCFGDCVWWSPGGKQPACLPAYSNDTVKSEVICGNHKAANCAECPQGHGRTWCNKDCFWLDEGKCIPASDSGKTRYEDRWHPWTVSVFHAQDKRQCQIVWAKTLSSGSTAVVAVNFAKTPANLVFPLSSVLEPWEAGVLLRNLWYGEDKVEQTSINLQLEAEGGHELLELMNPDGASIGTAARKARPRPRRKKGAFWRAPMVEQTPRPQSGESEVPAPSPPPPTETDATLEALLSRAPRSALEDLVRQSIRGHASVTMEDLLRRWPAERDDEGARVLHPPESLPTWLVLSSMAALTFVLCIRGRRTHVDGAEWSYGATECEEDPGVNCNPPKMHPDHHYRQTVMMPCTQLSVGGLMDMRVAIVLEIKACQIVAEAKDLWQAEKERALSLGKEPSLERVFWQACRQDIILGMLFGCASGLVTTVARPLLLQALVDGLAGDSESWTLSLWAGSLCFALLVEGLTLAFTRHMIMGRIGVRFNATFAGLAQAHSLKVATCHARAQDAPDIGNLIGNDAVRFQQNLFTLSLVPGAAVSLMGGIVILVYTLGLAGVVGLACMIGMLFLNTRISQMAKKAEKDNLARTDVRMRIMTQIVQGIRAIKFCAWEESFKTMLSKERALECIPLKWYRVLTQSTVQIGRANPIVGCLFAFLLLALSARNDPESFKPSDIFAALNVFLALRSSLISIPEGLIYIATTRVAVRRLQDFLFIPEALRHIAEGCHEGDLCVKVEAATFRWPEKRAGGDISPEHTLERSASTRSMKSAMTPGSELLIGDVEVPRGCFTAVVGSVGSGKSSLVAALLGEMPMTSDGLVELRSRRLAYVPQKAFVLSGTILENIAFAQEEPSDAEFRAALAAASLSEDLTRMPKKELTEVGERGVVLSGGQQQRLSIARALYRQADLVIADDPISALDPIVADEVFLSLKRCVSSSKGRHSCLVVLNQPWLLIHFDHVIMVSAGQVVQQGAPKRLLQEDGPLRSFCLESGCNIASMLSAEVSQSVECIHSEDPTGSRKAQDKEKLVDLTDTTDLVKAEEKLAGGVPLQVLLRYISGMGYAWFGLCNFLVLLAYCTLGFVDYWLALWVEAREAYWTEGKVSDDDLYVTVYGVAAGTFVFLMCLTSYCFGEGGHLHSECLNNLLHAPVQFFDATPSGRIMSRFSNDIAIVDKEIPKWIDNAWQLSATTLMLFVQVAVLVNLMFPVVITAACLFVLQIVVIYRTNRELRRYANSAMGPLLTTVNECVNGRQVIRTTDAMEFFEKRLCGNLDEYHRFSFSALGSVNAGGMFAFLICFMTASATSAVVIVNRDRYPPSFCALALTYSFLMPYFLNFLSMTVQLLLTALTGLERLLQYGDHGILPAEPLWHLQSDQALGTWPASGRVVFEEVSLIYRPGLPKAVDKISFELQPGEKAGVVGRSGAGKSTLMVLLLRLNEASEGRILIDGMDISKVGLGKLRKAIAVVPQEPLLIEGTVQENLDPFSEHSSQELAQVLRRVELDPGLLEAQTSASTLSQGERQLLTLGRTLLWPAKVRVFDEPTSNIDAATDRLIQQFLRSPTMFGHSTQITVAHRLQTVFSCDRILVMAGGKLVETGPPQELLNRSGSQLSALAAHAGVELKPLSDESASSTRLTL</sequence>
<feature type="transmembrane region" description="Helical" evidence="16">
    <location>
        <begin position="495"/>
        <end position="513"/>
    </location>
</feature>
<evidence type="ECO:0000259" key="18">
    <source>
        <dbReference type="PROSITE" id="PS50929"/>
    </source>
</evidence>
<keyword evidence="9 14" id="KW-0378">Hydrolase</keyword>
<dbReference type="GO" id="GO:0016020">
    <property type="term" value="C:membrane"/>
    <property type="evidence" value="ECO:0007669"/>
    <property type="project" value="UniProtKB-SubCell"/>
</dbReference>
<dbReference type="Gene3D" id="3.40.50.300">
    <property type="entry name" value="P-loop containing nucleotide triphosphate hydrolases"/>
    <property type="match status" value="2"/>
</dbReference>
<reference evidence="19" key="1">
    <citation type="submission" date="2021-02" db="EMBL/GenBank/DDBJ databases">
        <authorList>
            <person name="Dougan E. K."/>
            <person name="Rhodes N."/>
            <person name="Thang M."/>
            <person name="Chan C."/>
        </authorList>
    </citation>
    <scope>NUCLEOTIDE SEQUENCE</scope>
</reference>
<evidence type="ECO:0000256" key="16">
    <source>
        <dbReference type="SAM" id="Phobius"/>
    </source>
</evidence>
<dbReference type="PROSITE" id="PS00211">
    <property type="entry name" value="ABC_TRANSPORTER_1"/>
    <property type="match status" value="2"/>
</dbReference>
<dbReference type="PROSITE" id="PS50893">
    <property type="entry name" value="ABC_TRANSPORTER_2"/>
    <property type="match status" value="2"/>
</dbReference>
<dbReference type="InterPro" id="IPR002241">
    <property type="entry name" value="Glyco_hydro_27"/>
</dbReference>
<feature type="transmembrane region" description="Helical" evidence="16">
    <location>
        <begin position="733"/>
        <end position="753"/>
    </location>
</feature>
<dbReference type="PRINTS" id="PR00740">
    <property type="entry name" value="GLHYDRLASE27"/>
</dbReference>
<evidence type="ECO:0000256" key="11">
    <source>
        <dbReference type="ARBA" id="ARBA00022989"/>
    </source>
</evidence>
<keyword evidence="11 16" id="KW-1133">Transmembrane helix</keyword>
<evidence type="ECO:0000256" key="15">
    <source>
        <dbReference type="SAM" id="MobiDB-lite"/>
    </source>
</evidence>
<dbReference type="InterPro" id="IPR003593">
    <property type="entry name" value="AAA+_ATPase"/>
</dbReference>
<keyword evidence="14" id="KW-1015">Disulfide bond</keyword>
<feature type="domain" description="ABC transporter" evidence="17">
    <location>
        <begin position="965"/>
        <end position="1191"/>
    </location>
</feature>
<comment type="similarity">
    <text evidence="3 14">Belongs to the glycosyl hydrolase 27 family.</text>
</comment>
<dbReference type="EC" id="3.2.1.22" evidence="4 14"/>
<feature type="transmembrane region" description="Helical" evidence="16">
    <location>
        <begin position="1527"/>
        <end position="1549"/>
    </location>
</feature>
<feature type="compositionally biased region" description="Basic residues" evidence="15">
    <location>
        <begin position="395"/>
        <end position="407"/>
    </location>
</feature>
<dbReference type="InterPro" id="IPR013785">
    <property type="entry name" value="Aldolase_TIM"/>
</dbReference>
<dbReference type="Gene3D" id="3.20.20.70">
    <property type="entry name" value="Aldolase class I"/>
    <property type="match status" value="1"/>
</dbReference>
<keyword evidence="20" id="KW-1185">Reference proteome</keyword>
<comment type="catalytic activity">
    <reaction evidence="1 14">
        <text>Hydrolysis of terminal, non-reducing alpha-D-galactose residues in alpha-D-galactosides, including galactose oligosaccharides, galactomannans and galactolipids.</text>
        <dbReference type="EC" id="3.2.1.22"/>
    </reaction>
</comment>
<dbReference type="Proteomes" id="UP000649617">
    <property type="component" value="Unassembled WGS sequence"/>
</dbReference>
<feature type="transmembrane region" description="Helical" evidence="16">
    <location>
        <begin position="1484"/>
        <end position="1507"/>
    </location>
</feature>
<dbReference type="PANTHER" id="PTHR24223">
    <property type="entry name" value="ATP-BINDING CASSETTE SUB-FAMILY C"/>
    <property type="match status" value="1"/>
</dbReference>
<evidence type="ECO:0000313" key="19">
    <source>
        <dbReference type="EMBL" id="CAE7624904.1"/>
    </source>
</evidence>
<feature type="domain" description="ABC transporter" evidence="17">
    <location>
        <begin position="1584"/>
        <end position="1812"/>
    </location>
</feature>
<dbReference type="OrthoDB" id="435935at2759"/>
<evidence type="ECO:0000313" key="20">
    <source>
        <dbReference type="Proteomes" id="UP000649617"/>
    </source>
</evidence>
<accession>A0A812VJM0</accession>
<feature type="transmembrane region" description="Helical" evidence="16">
    <location>
        <begin position="1262"/>
        <end position="1287"/>
    </location>
</feature>
<feature type="region of interest" description="Disordered" evidence="15">
    <location>
        <begin position="391"/>
        <end position="439"/>
    </location>
</feature>
<dbReference type="PROSITE" id="PS50929">
    <property type="entry name" value="ABC_TM1F"/>
    <property type="match status" value="2"/>
</dbReference>
<keyword evidence="12 16" id="KW-0472">Membrane</keyword>
<evidence type="ECO:0000256" key="8">
    <source>
        <dbReference type="ARBA" id="ARBA00022741"/>
    </source>
</evidence>
<protein>
    <recommendedName>
        <fullName evidence="4 14">Alpha-galactosidase</fullName>
        <ecNumber evidence="4 14">3.2.1.22</ecNumber>
    </recommendedName>
    <alternativeName>
        <fullName evidence="14">Melibiase</fullName>
    </alternativeName>
</protein>
<dbReference type="CDD" id="cd03244">
    <property type="entry name" value="ABCC_MRP_domain2"/>
    <property type="match status" value="1"/>
</dbReference>
<feature type="transmembrane region" description="Helical" evidence="16">
    <location>
        <begin position="1307"/>
        <end position="1330"/>
    </location>
</feature>
<dbReference type="EMBL" id="CAJNIZ010042502">
    <property type="protein sequence ID" value="CAE7624904.1"/>
    <property type="molecule type" value="Genomic_DNA"/>
</dbReference>
<dbReference type="SMART" id="SM00382">
    <property type="entry name" value="AAA"/>
    <property type="match status" value="2"/>
</dbReference>
<dbReference type="InterPro" id="IPR044726">
    <property type="entry name" value="ABCC_6TM_D2"/>
</dbReference>
<keyword evidence="7" id="KW-0732">Signal</keyword>
<name>A0A812VJM0_SYMPI</name>
<dbReference type="Gene3D" id="1.20.1560.10">
    <property type="entry name" value="ABC transporter type 1, transmembrane domain"/>
    <property type="match status" value="2"/>
</dbReference>
<dbReference type="GO" id="GO:0005524">
    <property type="term" value="F:ATP binding"/>
    <property type="evidence" value="ECO:0007669"/>
    <property type="project" value="UniProtKB-KW"/>
</dbReference>
<organism evidence="19 20">
    <name type="scientific">Symbiodinium pilosum</name>
    <name type="common">Dinoflagellate</name>
    <dbReference type="NCBI Taxonomy" id="2952"/>
    <lineage>
        <taxon>Eukaryota</taxon>
        <taxon>Sar</taxon>
        <taxon>Alveolata</taxon>
        <taxon>Dinophyceae</taxon>
        <taxon>Suessiales</taxon>
        <taxon>Symbiodiniaceae</taxon>
        <taxon>Symbiodinium</taxon>
    </lineage>
</organism>
<dbReference type="Pfam" id="PF16499">
    <property type="entry name" value="Melibiase_2"/>
    <property type="match status" value="1"/>
</dbReference>
<feature type="transmembrane region" description="Helical" evidence="16">
    <location>
        <begin position="619"/>
        <end position="645"/>
    </location>
</feature>
<feature type="transmembrane region" description="Helical" evidence="16">
    <location>
        <begin position="759"/>
        <end position="778"/>
    </location>
</feature>
<evidence type="ECO:0000256" key="6">
    <source>
        <dbReference type="ARBA" id="ARBA00022692"/>
    </source>
</evidence>
<dbReference type="InterPro" id="IPR036640">
    <property type="entry name" value="ABC1_TM_sf"/>
</dbReference>
<dbReference type="InterPro" id="IPR027417">
    <property type="entry name" value="P-loop_NTPase"/>
</dbReference>
<dbReference type="SUPFAM" id="SSF51445">
    <property type="entry name" value="(Trans)glycosidases"/>
    <property type="match status" value="1"/>
</dbReference>
<evidence type="ECO:0000256" key="13">
    <source>
        <dbReference type="ARBA" id="ARBA00023295"/>
    </source>
</evidence>